<dbReference type="AlphaFoldDB" id="A0A9P6Y4C6"/>
<name>A0A9P6Y4C6_RHIOR</name>
<evidence type="ECO:0000256" key="1">
    <source>
        <dbReference type="ARBA" id="ARBA00022723"/>
    </source>
</evidence>
<sequence length="560" mass="65062">MEVNKRRSSIASSESKRKSPKACIPCRKRKVKCDGNSPCDRCLKTDCECKFDKMPVKKEVTTESHKAKLKRLKERLDELSTLIDHTTTPPPTSLPLSNQLNSSQKVKLWVTETGQGCYIPDNHLRIDRLPSENNWERMMEEIEPKQNINEPPPIIRQHLLNIYFQYIDTLLPILHKPSFYHQLNHHEPVSNILLNAIYCVSSRWDMNTPIRDGEPRGWCYYESAVRLLDQEYEPQLSTVQALLLLLKYNEHVRRRGFLWRTSYYFQMIVRMCKDLGLQRKIVVTSNTSPKIMIELEKRKRTFWAVYCYDVMMSIENGVPFHFQLDKESHVDDPQVLMDEVNDQEKIIHFILLTKIIRCQAQITQFLHQKLDAQWAVKNMLTHWKEEETFEALTNHLKEAIGILTSYTSFPEENDMSYAACFLYLASCFATISLHRPFAFQNTPASSPHTGHCAEAAFNIRRIMGLVFRCEALEDMYCSIRGIHQIMHYVSAAITVFKEGGYESELRDLMQIALYLSSTSPVIEMNNKTSTMQQPSTSFGFQPNPTLLSLLYTDDDPIPNI</sequence>
<dbReference type="SUPFAM" id="SSF57701">
    <property type="entry name" value="Zn2/Cys6 DNA-binding domain"/>
    <property type="match status" value="1"/>
</dbReference>
<feature type="domain" description="Zn(2)-C6 fungal-type" evidence="4">
    <location>
        <begin position="22"/>
        <end position="51"/>
    </location>
</feature>
<dbReference type="GO" id="GO:0000981">
    <property type="term" value="F:DNA-binding transcription factor activity, RNA polymerase II-specific"/>
    <property type="evidence" value="ECO:0007669"/>
    <property type="project" value="InterPro"/>
</dbReference>
<dbReference type="Gene3D" id="4.10.240.10">
    <property type="entry name" value="Zn(2)-C6 fungal-type DNA-binding domain"/>
    <property type="match status" value="1"/>
</dbReference>
<dbReference type="GO" id="GO:0006351">
    <property type="term" value="P:DNA-templated transcription"/>
    <property type="evidence" value="ECO:0007669"/>
    <property type="project" value="InterPro"/>
</dbReference>
<keyword evidence="2" id="KW-0539">Nucleus</keyword>
<dbReference type="Pfam" id="PF00172">
    <property type="entry name" value="Zn_clus"/>
    <property type="match status" value="1"/>
</dbReference>
<evidence type="ECO:0000256" key="3">
    <source>
        <dbReference type="SAM" id="MobiDB-lite"/>
    </source>
</evidence>
<dbReference type="Pfam" id="PF04082">
    <property type="entry name" value="Fungal_trans"/>
    <property type="match status" value="1"/>
</dbReference>
<keyword evidence="1" id="KW-0479">Metal-binding</keyword>
<dbReference type="Proteomes" id="UP000717996">
    <property type="component" value="Unassembled WGS sequence"/>
</dbReference>
<evidence type="ECO:0000256" key="2">
    <source>
        <dbReference type="ARBA" id="ARBA00023242"/>
    </source>
</evidence>
<feature type="region of interest" description="Disordered" evidence="3">
    <location>
        <begin position="1"/>
        <end position="20"/>
    </location>
</feature>
<dbReference type="InterPro" id="IPR001138">
    <property type="entry name" value="Zn2Cys6_DnaBD"/>
</dbReference>
<evidence type="ECO:0000259" key="4">
    <source>
        <dbReference type="PROSITE" id="PS50048"/>
    </source>
</evidence>
<dbReference type="InterPro" id="IPR007219">
    <property type="entry name" value="XnlR_reg_dom"/>
</dbReference>
<dbReference type="SMART" id="SM00906">
    <property type="entry name" value="Fungal_trans"/>
    <property type="match status" value="1"/>
</dbReference>
<comment type="caution">
    <text evidence="5">The sequence shown here is derived from an EMBL/GenBank/DDBJ whole genome shotgun (WGS) entry which is preliminary data.</text>
</comment>
<dbReference type="PROSITE" id="PS00463">
    <property type="entry name" value="ZN2_CY6_FUNGAL_1"/>
    <property type="match status" value="1"/>
</dbReference>
<dbReference type="CDD" id="cd00067">
    <property type="entry name" value="GAL4"/>
    <property type="match status" value="1"/>
</dbReference>
<protein>
    <recommendedName>
        <fullName evidence="4">Zn(2)-C6 fungal-type domain-containing protein</fullName>
    </recommendedName>
</protein>
<dbReference type="GO" id="GO:0008270">
    <property type="term" value="F:zinc ion binding"/>
    <property type="evidence" value="ECO:0007669"/>
    <property type="project" value="InterPro"/>
</dbReference>
<dbReference type="GO" id="GO:0003677">
    <property type="term" value="F:DNA binding"/>
    <property type="evidence" value="ECO:0007669"/>
    <property type="project" value="InterPro"/>
</dbReference>
<reference evidence="5" key="1">
    <citation type="journal article" date="2020" name="Microb. Genom.">
        <title>Genetic diversity of clinical and environmental Mucorales isolates obtained from an investigation of mucormycosis cases among solid organ transplant recipients.</title>
        <authorList>
            <person name="Nguyen M.H."/>
            <person name="Kaul D."/>
            <person name="Muto C."/>
            <person name="Cheng S.J."/>
            <person name="Richter R.A."/>
            <person name="Bruno V.M."/>
            <person name="Liu G."/>
            <person name="Beyhan S."/>
            <person name="Sundermann A.J."/>
            <person name="Mounaud S."/>
            <person name="Pasculle A.W."/>
            <person name="Nierman W.C."/>
            <person name="Driscoll E."/>
            <person name="Cumbie R."/>
            <person name="Clancy C.J."/>
            <person name="Dupont C.L."/>
        </authorList>
    </citation>
    <scope>NUCLEOTIDE SEQUENCE</scope>
    <source>
        <strain evidence="5">GL16</strain>
    </source>
</reference>
<dbReference type="EMBL" id="JAANIT010001680">
    <property type="protein sequence ID" value="KAG1539183.1"/>
    <property type="molecule type" value="Genomic_DNA"/>
</dbReference>
<dbReference type="SMART" id="SM00066">
    <property type="entry name" value="GAL4"/>
    <property type="match status" value="1"/>
</dbReference>
<dbReference type="CDD" id="cd12148">
    <property type="entry name" value="fungal_TF_MHR"/>
    <property type="match status" value="1"/>
</dbReference>
<dbReference type="InterPro" id="IPR036864">
    <property type="entry name" value="Zn2-C6_fun-type_DNA-bd_sf"/>
</dbReference>
<evidence type="ECO:0000313" key="6">
    <source>
        <dbReference type="Proteomes" id="UP000717996"/>
    </source>
</evidence>
<dbReference type="InterPro" id="IPR050987">
    <property type="entry name" value="AtrR-like"/>
</dbReference>
<gene>
    <name evidence="5" type="ORF">G6F51_009298</name>
</gene>
<evidence type="ECO:0000313" key="5">
    <source>
        <dbReference type="EMBL" id="KAG1539183.1"/>
    </source>
</evidence>
<dbReference type="PANTHER" id="PTHR46910:SF1">
    <property type="entry name" value="MISCELLANEOUS ZN(II)2CYS6 TRANSCRIPTION FACTOR (EUROFUNG)-RELATED"/>
    <property type="match status" value="1"/>
</dbReference>
<dbReference type="OrthoDB" id="2283631at2759"/>
<accession>A0A9P6Y4C6</accession>
<proteinExistence type="predicted"/>
<dbReference type="PANTHER" id="PTHR46910">
    <property type="entry name" value="TRANSCRIPTION FACTOR PDR1"/>
    <property type="match status" value="1"/>
</dbReference>
<organism evidence="5 6">
    <name type="scientific">Rhizopus oryzae</name>
    <name type="common">Mucormycosis agent</name>
    <name type="synonym">Rhizopus arrhizus var. delemar</name>
    <dbReference type="NCBI Taxonomy" id="64495"/>
    <lineage>
        <taxon>Eukaryota</taxon>
        <taxon>Fungi</taxon>
        <taxon>Fungi incertae sedis</taxon>
        <taxon>Mucoromycota</taxon>
        <taxon>Mucoromycotina</taxon>
        <taxon>Mucoromycetes</taxon>
        <taxon>Mucorales</taxon>
        <taxon>Mucorineae</taxon>
        <taxon>Rhizopodaceae</taxon>
        <taxon>Rhizopus</taxon>
    </lineage>
</organism>
<dbReference type="PROSITE" id="PS50048">
    <property type="entry name" value="ZN2_CY6_FUNGAL_2"/>
    <property type="match status" value="1"/>
</dbReference>